<dbReference type="Proteomes" id="UP000051494">
    <property type="component" value="Unassembled WGS sequence"/>
</dbReference>
<reference evidence="4" key="2">
    <citation type="journal article" date="2016" name="Genome Announc.">
        <title>Draft Genome Sequences of Two Novel Amoeba-Resistant Intranuclear Bacteria, 'Candidatus Berkiella cookevillensis' and 'Candidatus Berkiella aquae'.</title>
        <authorList>
            <person name="Mehari Y.T."/>
            <person name="Arivett B.A."/>
            <person name="Farone A.L."/>
            <person name="Gunderson J.H."/>
            <person name="Farone M.B."/>
        </authorList>
    </citation>
    <scope>NUCLEOTIDE SEQUENCE</scope>
    <source>
        <strain evidence="4">CC99</strain>
    </source>
</reference>
<dbReference type="Gene3D" id="3.10.350.10">
    <property type="entry name" value="LysM domain"/>
    <property type="match status" value="1"/>
</dbReference>
<dbReference type="InterPro" id="IPR023346">
    <property type="entry name" value="Lysozyme-like_dom_sf"/>
</dbReference>
<comment type="similarity">
    <text evidence="1">Belongs to the transglycosylase Slt family.</text>
</comment>
<dbReference type="InterPro" id="IPR036779">
    <property type="entry name" value="LysM_dom_sf"/>
</dbReference>
<evidence type="ECO:0000259" key="2">
    <source>
        <dbReference type="PROSITE" id="PS51782"/>
    </source>
</evidence>
<dbReference type="RefSeq" id="WP_057623141.1">
    <property type="nucleotide sequence ID" value="NZ_LKHV02000001.1"/>
</dbReference>
<gene>
    <name evidence="3" type="primary">mltD</name>
    <name evidence="3" type="ORF">CC99x_00422</name>
    <name evidence="4" type="ORF">CC99x_004825</name>
</gene>
<sequence length="406" mass="45763">MRYLFSLKGHFATLLTILLVFTTWSHSIQAEPHSSTFNAFKNAFSKPFKHSVSTNHNNIRAQQPALLWNRLREQFSLPNHENDPRVQFYIKRYTKSQIHFNEMVNNARPYLHYIAETVETHEMPAEIALLPMIESTFNPTAQSASGARGLWQIMPETGLDYGLSRDAWFDGCQDIALSTNAALRHLKYLHQRYNGDWLLALAAYNSGEGRVTRAINKNKKMNKATDFWELNLPQQTADYVPKLMAIVSIIKTPSKYGVVLPNILNQPYFTHIDIGKAVDLKQAALMANMPEKKLANLNPGFYNKKMNPNGPYELCVPVHVAENFNDLLTNVPAIPSPHAAKHKIQPGDSLSKIAQQYATTIQTLKTLNQLSNDTIQVGKYLTLPLKATTVANNNAVDTKIHAVKKG</sequence>
<evidence type="ECO:0000256" key="1">
    <source>
        <dbReference type="ARBA" id="ARBA00007734"/>
    </source>
</evidence>
<dbReference type="PROSITE" id="PS51782">
    <property type="entry name" value="LYSM"/>
    <property type="match status" value="1"/>
</dbReference>
<keyword evidence="3" id="KW-0456">Lyase</keyword>
<dbReference type="GO" id="GO:0016020">
    <property type="term" value="C:membrane"/>
    <property type="evidence" value="ECO:0007669"/>
    <property type="project" value="InterPro"/>
</dbReference>
<dbReference type="InterPro" id="IPR008258">
    <property type="entry name" value="Transglycosylase_SLT_dom_1"/>
</dbReference>
<dbReference type="GO" id="GO:0000270">
    <property type="term" value="P:peptidoglycan metabolic process"/>
    <property type="evidence" value="ECO:0007669"/>
    <property type="project" value="InterPro"/>
</dbReference>
<dbReference type="STRING" id="437022.CC99x_00422"/>
<dbReference type="EMBL" id="LKHV01000001">
    <property type="protein sequence ID" value="KRG20201.1"/>
    <property type="molecule type" value="Genomic_DNA"/>
</dbReference>
<name>A0A0Q9YKA9_9GAMM</name>
<dbReference type="PANTHER" id="PTHR37423:SF2">
    <property type="entry name" value="MEMBRANE-BOUND LYTIC MUREIN TRANSGLYCOSYLASE C"/>
    <property type="match status" value="1"/>
</dbReference>
<proteinExistence type="inferred from homology"/>
<accession>A0A0Q9YKA9</accession>
<dbReference type="InterPro" id="IPR000189">
    <property type="entry name" value="Transglyc_AS"/>
</dbReference>
<evidence type="ECO:0000313" key="5">
    <source>
        <dbReference type="Proteomes" id="UP000051494"/>
    </source>
</evidence>
<dbReference type="PANTHER" id="PTHR37423">
    <property type="entry name" value="SOLUBLE LYTIC MUREIN TRANSGLYCOSYLASE-RELATED"/>
    <property type="match status" value="1"/>
</dbReference>
<organism evidence="3">
    <name type="scientific">Candidatus Berkiella cookevillensis</name>
    <dbReference type="NCBI Taxonomy" id="437022"/>
    <lineage>
        <taxon>Bacteria</taxon>
        <taxon>Pseudomonadati</taxon>
        <taxon>Pseudomonadota</taxon>
        <taxon>Gammaproteobacteria</taxon>
        <taxon>Candidatus Berkiellales</taxon>
        <taxon>Candidatus Berkiellaceae</taxon>
        <taxon>Candidatus Berkiella</taxon>
    </lineage>
</organism>
<dbReference type="Pfam" id="PF01476">
    <property type="entry name" value="LysM"/>
    <property type="match status" value="1"/>
</dbReference>
<evidence type="ECO:0000313" key="3">
    <source>
        <dbReference type="EMBL" id="KRG20201.1"/>
    </source>
</evidence>
<protein>
    <submittedName>
        <fullName evidence="3">Membrane-bound lytic murein transglycosylase D</fullName>
        <ecNumber evidence="3">4.2.2.-</ecNumber>
    </submittedName>
    <submittedName>
        <fullName evidence="4">Transglycosylase SLT domain-containing protein</fullName>
    </submittedName>
</protein>
<dbReference type="InterPro" id="IPR018392">
    <property type="entry name" value="LysM"/>
</dbReference>
<dbReference type="OrthoDB" id="9815002at2"/>
<dbReference type="GO" id="GO:0008933">
    <property type="term" value="F:peptidoglycan lytic transglycosylase activity"/>
    <property type="evidence" value="ECO:0007669"/>
    <property type="project" value="InterPro"/>
</dbReference>
<dbReference type="EC" id="4.2.2.-" evidence="3"/>
<reference evidence="4" key="3">
    <citation type="submission" date="2021-06" db="EMBL/GenBank/DDBJ databases">
        <title>Genomic Description and Analysis of Intracellular Bacteria, Candidatus Berkiella cookevillensis and Candidatus Berkiella aquae.</title>
        <authorList>
            <person name="Kidane D.T."/>
            <person name="Mehari Y.T."/>
            <person name="Rice F.C."/>
            <person name="Arivett B.A."/>
            <person name="Farone A.L."/>
            <person name="Berk S.G."/>
            <person name="Farone M.B."/>
        </authorList>
    </citation>
    <scope>NUCLEOTIDE SEQUENCE</scope>
    <source>
        <strain evidence="4">CC99</strain>
    </source>
</reference>
<dbReference type="PATRIC" id="fig|1590042.3.peg.439"/>
<evidence type="ECO:0000313" key="4">
    <source>
        <dbReference type="EMBL" id="MCS5708222.1"/>
    </source>
</evidence>
<keyword evidence="5" id="KW-1185">Reference proteome</keyword>
<dbReference type="CDD" id="cd00118">
    <property type="entry name" value="LysM"/>
    <property type="match status" value="1"/>
</dbReference>
<dbReference type="SUPFAM" id="SSF54106">
    <property type="entry name" value="LysM domain"/>
    <property type="match status" value="1"/>
</dbReference>
<reference evidence="3" key="1">
    <citation type="submission" date="2015-09" db="EMBL/GenBank/DDBJ databases">
        <title>Draft Genome Sequences of Two Novel Amoeba-resistant Intranuclear Bacteria, Candidatus Berkiella cookevillensis and Candidatus Berkiella aquae.</title>
        <authorList>
            <person name="Mehari Y.T."/>
            <person name="Arivett B.A."/>
            <person name="Farone A.L."/>
            <person name="Gunderson J.H."/>
            <person name="Farone M.B."/>
        </authorList>
    </citation>
    <scope>NUCLEOTIDE SEQUENCE [LARGE SCALE GENOMIC DNA]</scope>
    <source>
        <strain evidence="3">CC99</strain>
    </source>
</reference>
<comment type="caution">
    <text evidence="3">The sequence shown here is derived from an EMBL/GenBank/DDBJ whole genome shotgun (WGS) entry which is preliminary data.</text>
</comment>
<dbReference type="SMART" id="SM00257">
    <property type="entry name" value="LysM"/>
    <property type="match status" value="1"/>
</dbReference>
<dbReference type="SUPFAM" id="SSF53955">
    <property type="entry name" value="Lysozyme-like"/>
    <property type="match status" value="1"/>
</dbReference>
<dbReference type="Gene3D" id="1.10.530.10">
    <property type="match status" value="1"/>
</dbReference>
<dbReference type="PROSITE" id="PS00922">
    <property type="entry name" value="TRANSGLYCOSYLASE"/>
    <property type="match status" value="1"/>
</dbReference>
<dbReference type="CDD" id="cd16894">
    <property type="entry name" value="MltD-like"/>
    <property type="match status" value="1"/>
</dbReference>
<feature type="domain" description="LysM" evidence="2">
    <location>
        <begin position="340"/>
        <end position="383"/>
    </location>
</feature>
<dbReference type="EMBL" id="LKHV02000001">
    <property type="protein sequence ID" value="MCS5708222.1"/>
    <property type="molecule type" value="Genomic_DNA"/>
</dbReference>
<dbReference type="Pfam" id="PF01464">
    <property type="entry name" value="SLT"/>
    <property type="match status" value="1"/>
</dbReference>
<dbReference type="AlphaFoldDB" id="A0A0Q9YKA9"/>